<evidence type="ECO:0000256" key="1">
    <source>
        <dbReference type="SAM" id="Phobius"/>
    </source>
</evidence>
<evidence type="ECO:0000313" key="3">
    <source>
        <dbReference type="Proteomes" id="UP000245876"/>
    </source>
</evidence>
<comment type="caution">
    <text evidence="2">The sequence shown here is derived from an EMBL/GenBank/DDBJ whole genome shotgun (WGS) entry which is preliminary data.</text>
</comment>
<proteinExistence type="predicted"/>
<reference evidence="2 3" key="1">
    <citation type="journal article" date="2018" name="Int. J. Syst. Evol. Microbiol.">
        <title>Bifidobacterium callitrichidarum sp. nov. from the faeces of the emperor tamarin (Saguinus imperator).</title>
        <authorList>
            <person name="Modesto M."/>
            <person name="Michelini S."/>
            <person name="Sansosti M.C."/>
            <person name="De Filippo C."/>
            <person name="Cavalieri D."/>
            <person name="Qvirist L."/>
            <person name="Andlid T."/>
            <person name="Spiezio C."/>
            <person name="Sandri C."/>
            <person name="Pascarelli S."/>
            <person name="Sgorbati B."/>
            <person name="Mattarelli P."/>
        </authorList>
    </citation>
    <scope>NUCLEOTIDE SEQUENCE [LARGE SCALE GENOMIC DNA]</scope>
    <source>
        <strain evidence="2 3">TRI 5</strain>
    </source>
</reference>
<dbReference type="EMBL" id="QFFM01000003">
    <property type="protein sequence ID" value="PWG66784.1"/>
    <property type="molecule type" value="Genomic_DNA"/>
</dbReference>
<dbReference type="InterPro" id="IPR009091">
    <property type="entry name" value="RCC1/BLIP-II"/>
</dbReference>
<name>A0A2U2NCM6_9BIFI</name>
<evidence type="ECO:0000313" key="2">
    <source>
        <dbReference type="EMBL" id="PWG66784.1"/>
    </source>
</evidence>
<keyword evidence="3" id="KW-1185">Reference proteome</keyword>
<organism evidence="2 3">
    <name type="scientific">Bifidobacterium callitrichidarum</name>
    <dbReference type="NCBI Taxonomy" id="2052941"/>
    <lineage>
        <taxon>Bacteria</taxon>
        <taxon>Bacillati</taxon>
        <taxon>Actinomycetota</taxon>
        <taxon>Actinomycetes</taxon>
        <taxon>Bifidobacteriales</taxon>
        <taxon>Bifidobacteriaceae</taxon>
        <taxon>Bifidobacterium</taxon>
    </lineage>
</organism>
<sequence>MGGGASATGKNPKYIQLATYLKVPLGLKADGSVWRISNTSETKLNGSYSYQEIIPAIDGLYGLDSNGDIRLIYNGLGGSLGLNTAVVSGHKFTNFARIDVSNNDAANETVTWAAIADDGVYTWGDPHSASLLGDGSTAKRTQPKLVLSGSFKQVVLSIDGGAALDSNGEVYSWGSSNSGGATPVKVNISTKVVKLNALAVSKKGTNGGLERLAAVDDQGHAYRWGYTYKYSNPRKMDTDLFVTDINLNRQWIIASDRTSQSANVIAQMPTTGAPIGVSPIGLYALGLGLIGVSILLIRRRAI</sequence>
<dbReference type="Proteomes" id="UP000245876">
    <property type="component" value="Unassembled WGS sequence"/>
</dbReference>
<keyword evidence="1" id="KW-0472">Membrane</keyword>
<accession>A0A2U2NCM6</accession>
<dbReference type="SUPFAM" id="SSF50985">
    <property type="entry name" value="RCC1/BLIP-II"/>
    <property type="match status" value="1"/>
</dbReference>
<dbReference type="AlphaFoldDB" id="A0A2U2NCM6"/>
<protein>
    <submittedName>
        <fullName evidence="2">Uncharacterized protein</fullName>
    </submittedName>
</protein>
<dbReference type="Gene3D" id="2.130.10.30">
    <property type="entry name" value="Regulator of chromosome condensation 1/beta-lactamase-inhibitor protein II"/>
    <property type="match status" value="1"/>
</dbReference>
<gene>
    <name evidence="2" type="ORF">DF196_02455</name>
</gene>
<feature type="transmembrane region" description="Helical" evidence="1">
    <location>
        <begin position="280"/>
        <end position="297"/>
    </location>
</feature>
<keyword evidence="1" id="KW-1133">Transmembrane helix</keyword>
<keyword evidence="1" id="KW-0812">Transmembrane</keyword>